<evidence type="ECO:0000256" key="9">
    <source>
        <dbReference type="HAMAP-Rule" id="MF_00219"/>
    </source>
</evidence>
<dbReference type="SUPFAM" id="SSF51556">
    <property type="entry name" value="Metallo-dependent hydrolases"/>
    <property type="match status" value="1"/>
</dbReference>
<evidence type="ECO:0000259" key="12">
    <source>
        <dbReference type="Pfam" id="PF01979"/>
    </source>
</evidence>
<proteinExistence type="inferred from homology"/>
<reference evidence="14" key="1">
    <citation type="submission" date="2017-12" db="EMBL/GenBank/DDBJ databases">
        <title>Draft genome sequence of Telmatospirillum siberiense 26-4b1T, an acidotolerant peatland alphaproteobacterium potentially involved in sulfur cycling.</title>
        <authorList>
            <person name="Hausmann B."/>
            <person name="Pjevac P."/>
            <person name="Schreck K."/>
            <person name="Herbold C.W."/>
            <person name="Daims H."/>
            <person name="Wagner M."/>
            <person name="Pester M."/>
            <person name="Loy A."/>
        </authorList>
    </citation>
    <scope>NUCLEOTIDE SEQUENCE [LARGE SCALE GENOMIC DNA]</scope>
    <source>
        <strain evidence="14">26-4b1</strain>
    </source>
</reference>
<dbReference type="InterPro" id="IPR004721">
    <property type="entry name" value="DHOdimr"/>
</dbReference>
<evidence type="ECO:0000313" key="14">
    <source>
        <dbReference type="Proteomes" id="UP000233293"/>
    </source>
</evidence>
<dbReference type="RefSeq" id="WP_101252306.1">
    <property type="nucleotide sequence ID" value="NZ_PIUM01000026.1"/>
</dbReference>
<feature type="domain" description="Amidohydrolase-related" evidence="12">
    <location>
        <begin position="29"/>
        <end position="328"/>
    </location>
</feature>
<feature type="binding site" evidence="9">
    <location>
        <begin position="33"/>
        <end position="35"/>
    </location>
    <ligand>
        <name>substrate</name>
    </ligand>
</feature>
<evidence type="ECO:0000256" key="8">
    <source>
        <dbReference type="ARBA" id="ARBA00022975"/>
    </source>
</evidence>
<feature type="binding site" evidence="9">
    <location>
        <position position="154"/>
    </location>
    <ligand>
        <name>Zn(2+)</name>
        <dbReference type="ChEBI" id="CHEBI:29105"/>
        <label>2</label>
    </ligand>
</feature>
<dbReference type="PANTHER" id="PTHR43137">
    <property type="entry name" value="DIHYDROOROTASE"/>
    <property type="match status" value="1"/>
</dbReference>
<comment type="cofactor">
    <cofactor evidence="9 10">
        <name>Zn(2+)</name>
        <dbReference type="ChEBI" id="CHEBI:29105"/>
    </cofactor>
    <text evidence="9 10">Binds 2 Zn(2+) ions per subunit.</text>
</comment>
<accession>A0A2N3PR01</accession>
<feature type="binding site" evidence="9">
    <location>
        <position position="265"/>
    </location>
    <ligand>
        <name>Zn(2+)</name>
        <dbReference type="ChEBI" id="CHEBI:29105"/>
        <label>1</label>
    </ligand>
</feature>
<sequence length="365" mass="39120">MSEAKSEDTVAEGGGVQPPRSITIRRPDDFHLHLRGGAVLEAVLPSTAAQFARAMIMPNLAPPVTTVAAANAYREKILSARPEGSDFQPLMSCYLTDATSPDEIERGYVNDAWIAAKLYPAGATTNAHHGVTDLPALAPVLERMERIGMPLLVHGEATDPAVDIFDREAVFMEQSLLPLLARHPGLKVVIEHITTAETADIVRAHASRVGGTITPHHLMINRTSLFQGGLRPHLYCLPVAKRERHRLALRKAATSGEGCFFAGTDSAPHFKSAKESACGCAGVFVGATALQCYAQVFDEEDALGRLEGFASLNGARFYGLQSNDGTVTLERTPCTAPPVISVGDQEILVFRGGEPLPWSVKGAPR</sequence>
<evidence type="ECO:0000256" key="3">
    <source>
        <dbReference type="ARBA" id="ARBA00005631"/>
    </source>
</evidence>
<comment type="caution">
    <text evidence="13">The sequence shown here is derived from an EMBL/GenBank/DDBJ whole genome shotgun (WGS) entry which is preliminary data.</text>
</comment>
<dbReference type="PROSITE" id="PS00482">
    <property type="entry name" value="DIHYDROOROTASE_1"/>
    <property type="match status" value="1"/>
</dbReference>
<dbReference type="UniPathway" id="UPA00070">
    <property type="reaction ID" value="UER00117"/>
</dbReference>
<organism evidence="13 14">
    <name type="scientific">Telmatospirillum siberiense</name>
    <dbReference type="NCBI Taxonomy" id="382514"/>
    <lineage>
        <taxon>Bacteria</taxon>
        <taxon>Pseudomonadati</taxon>
        <taxon>Pseudomonadota</taxon>
        <taxon>Alphaproteobacteria</taxon>
        <taxon>Rhodospirillales</taxon>
        <taxon>Rhodospirillaceae</taxon>
        <taxon>Telmatospirillum</taxon>
    </lineage>
</organism>
<protein>
    <recommendedName>
        <fullName evidence="4 9">Dihydroorotase</fullName>
        <shortName evidence="9">DHOase</shortName>
        <ecNumber evidence="4 9">3.5.2.3</ecNumber>
    </recommendedName>
</protein>
<dbReference type="PANTHER" id="PTHR43137:SF1">
    <property type="entry name" value="DIHYDROOROTASE"/>
    <property type="match status" value="1"/>
</dbReference>
<evidence type="ECO:0000256" key="4">
    <source>
        <dbReference type="ARBA" id="ARBA00012860"/>
    </source>
</evidence>
<feature type="binding site" evidence="9">
    <location>
        <position position="59"/>
    </location>
    <ligand>
        <name>substrate</name>
    </ligand>
</feature>
<keyword evidence="6 9" id="KW-0378">Hydrolase</keyword>
<evidence type="ECO:0000256" key="5">
    <source>
        <dbReference type="ARBA" id="ARBA00022723"/>
    </source>
</evidence>
<dbReference type="GO" id="GO:0005829">
    <property type="term" value="C:cytosol"/>
    <property type="evidence" value="ECO:0007669"/>
    <property type="project" value="TreeGrafter"/>
</dbReference>
<feature type="binding site" evidence="9">
    <location>
        <position position="237"/>
    </location>
    <ligand>
        <name>substrate</name>
    </ligand>
</feature>
<dbReference type="HAMAP" id="MF_00219">
    <property type="entry name" value="PyrC_classII"/>
    <property type="match status" value="1"/>
</dbReference>
<evidence type="ECO:0000256" key="10">
    <source>
        <dbReference type="RuleBase" id="RU003440"/>
    </source>
</evidence>
<evidence type="ECO:0000256" key="1">
    <source>
        <dbReference type="ARBA" id="ARBA00002368"/>
    </source>
</evidence>
<dbReference type="InterPro" id="IPR032466">
    <property type="entry name" value="Metal_Hydrolase"/>
</dbReference>
<feature type="binding site" description="via carbamate group" evidence="9">
    <location>
        <position position="117"/>
    </location>
    <ligand>
        <name>Zn(2+)</name>
        <dbReference type="ChEBI" id="CHEBI:29105"/>
        <label>2</label>
    </ligand>
</feature>
<dbReference type="NCBIfam" id="TIGR00856">
    <property type="entry name" value="pyrC_dimer"/>
    <property type="match status" value="1"/>
</dbReference>
<evidence type="ECO:0000256" key="2">
    <source>
        <dbReference type="ARBA" id="ARBA00004880"/>
    </source>
</evidence>
<feature type="binding site" description="via carbamate group" evidence="9">
    <location>
        <position position="117"/>
    </location>
    <ligand>
        <name>Zn(2+)</name>
        <dbReference type="ChEBI" id="CHEBI:29105"/>
        <label>1</label>
    </ligand>
</feature>
<feature type="region of interest" description="Disordered" evidence="11">
    <location>
        <begin position="1"/>
        <end position="23"/>
    </location>
</feature>
<dbReference type="Pfam" id="PF01979">
    <property type="entry name" value="Amidohydro_1"/>
    <property type="match status" value="1"/>
</dbReference>
<evidence type="ECO:0000256" key="7">
    <source>
        <dbReference type="ARBA" id="ARBA00022833"/>
    </source>
</evidence>
<comment type="function">
    <text evidence="1 9">Catalyzes the reversible cyclization of carbamoyl aspartate to dihydroorotate.</text>
</comment>
<dbReference type="GO" id="GO:0008270">
    <property type="term" value="F:zinc ion binding"/>
    <property type="evidence" value="ECO:0007669"/>
    <property type="project" value="UniProtKB-UniRule"/>
</dbReference>
<comment type="similarity">
    <text evidence="3 9 10">Belongs to the metallo-dependent hydrolases superfamily. DHOase family. Class II DHOase subfamily.</text>
</comment>
<dbReference type="PIRSF" id="PIRSF001237">
    <property type="entry name" value="DHOdimr"/>
    <property type="match status" value="1"/>
</dbReference>
<dbReference type="EC" id="3.5.2.3" evidence="4 9"/>
<feature type="binding site" evidence="9">
    <location>
        <position position="154"/>
    </location>
    <ligand>
        <name>substrate</name>
    </ligand>
</feature>
<keyword evidence="14" id="KW-1185">Reference proteome</keyword>
<comment type="catalytic activity">
    <reaction evidence="9 10">
        <text>(S)-dihydroorotate + H2O = N-carbamoyl-L-aspartate + H(+)</text>
        <dbReference type="Rhea" id="RHEA:24296"/>
        <dbReference type="ChEBI" id="CHEBI:15377"/>
        <dbReference type="ChEBI" id="CHEBI:15378"/>
        <dbReference type="ChEBI" id="CHEBI:30864"/>
        <dbReference type="ChEBI" id="CHEBI:32814"/>
        <dbReference type="EC" id="3.5.2.3"/>
    </reaction>
</comment>
<keyword evidence="7 9" id="KW-0862">Zinc</keyword>
<dbReference type="CDD" id="cd01294">
    <property type="entry name" value="DHOase"/>
    <property type="match status" value="1"/>
</dbReference>
<dbReference type="InterPro" id="IPR002195">
    <property type="entry name" value="Dihydroorotase_CS"/>
</dbReference>
<evidence type="ECO:0000313" key="13">
    <source>
        <dbReference type="EMBL" id="PKU22833.1"/>
    </source>
</evidence>
<dbReference type="Proteomes" id="UP000233293">
    <property type="component" value="Unassembled WGS sequence"/>
</dbReference>
<dbReference type="OrthoDB" id="9808095at2"/>
<dbReference type="PROSITE" id="PS00483">
    <property type="entry name" value="DIHYDROOROTASE_2"/>
    <property type="match status" value="1"/>
</dbReference>
<feature type="binding site" evidence="9">
    <location>
        <position position="33"/>
    </location>
    <ligand>
        <name>Zn(2+)</name>
        <dbReference type="ChEBI" id="CHEBI:29105"/>
        <label>1</label>
    </ligand>
</feature>
<feature type="active site" evidence="9">
    <location>
        <position position="265"/>
    </location>
</feature>
<comment type="subunit">
    <text evidence="9">Homodimer.</text>
</comment>
<dbReference type="AlphaFoldDB" id="A0A2N3PR01"/>
<name>A0A2N3PR01_9PROT</name>
<dbReference type="GO" id="GO:0006207">
    <property type="term" value="P:'de novo' pyrimidine nucleobase biosynthetic process"/>
    <property type="evidence" value="ECO:0007669"/>
    <property type="project" value="TreeGrafter"/>
</dbReference>
<feature type="binding site" evidence="9">
    <location>
        <position position="269"/>
    </location>
    <ligand>
        <name>substrate</name>
    </ligand>
</feature>
<feature type="modified residue" description="N6-carboxylysine" evidence="9">
    <location>
        <position position="117"/>
    </location>
</feature>
<feature type="binding site" evidence="9">
    <location>
        <position position="192"/>
    </location>
    <ligand>
        <name>Zn(2+)</name>
        <dbReference type="ChEBI" id="CHEBI:29105"/>
        <label>2</label>
    </ligand>
</feature>
<gene>
    <name evidence="9" type="primary">pyrC</name>
    <name evidence="13" type="ORF">CWS72_19450</name>
</gene>
<evidence type="ECO:0000256" key="6">
    <source>
        <dbReference type="ARBA" id="ARBA00022801"/>
    </source>
</evidence>
<feature type="binding site" evidence="9">
    <location>
        <position position="281"/>
    </location>
    <ligand>
        <name>substrate</name>
    </ligand>
</feature>
<dbReference type="InterPro" id="IPR006680">
    <property type="entry name" value="Amidohydro-rel"/>
</dbReference>
<dbReference type="GO" id="GO:0044205">
    <property type="term" value="P:'de novo' UMP biosynthetic process"/>
    <property type="evidence" value="ECO:0007669"/>
    <property type="project" value="UniProtKB-UniRule"/>
</dbReference>
<dbReference type="GO" id="GO:0004151">
    <property type="term" value="F:dihydroorotase activity"/>
    <property type="evidence" value="ECO:0007669"/>
    <property type="project" value="UniProtKB-UniRule"/>
</dbReference>
<keyword evidence="5 9" id="KW-0479">Metal-binding</keyword>
<evidence type="ECO:0000256" key="11">
    <source>
        <dbReference type="SAM" id="MobiDB-lite"/>
    </source>
</evidence>
<dbReference type="Gene3D" id="3.20.20.140">
    <property type="entry name" value="Metal-dependent hydrolases"/>
    <property type="match status" value="1"/>
</dbReference>
<comment type="pathway">
    <text evidence="2 9 10">Pyrimidine metabolism; UMP biosynthesis via de novo pathway; (S)-dihydroorotate from bicarbonate: step 3/3.</text>
</comment>
<feature type="binding site" evidence="9">
    <location>
        <position position="31"/>
    </location>
    <ligand>
        <name>Zn(2+)</name>
        <dbReference type="ChEBI" id="CHEBI:29105"/>
        <label>1</label>
    </ligand>
</feature>
<keyword evidence="8 9" id="KW-0665">Pyrimidine biosynthesis</keyword>
<dbReference type="EMBL" id="PIUM01000026">
    <property type="protein sequence ID" value="PKU22833.1"/>
    <property type="molecule type" value="Genomic_DNA"/>
</dbReference>